<protein>
    <submittedName>
        <fullName evidence="2">Uncharacterized protein</fullName>
    </submittedName>
</protein>
<evidence type="ECO:0000313" key="2">
    <source>
        <dbReference type="EMBL" id="MEM0541894.1"/>
    </source>
</evidence>
<gene>
    <name evidence="2" type="ORF">WFZ85_04660</name>
</gene>
<sequence length="241" mass="27184">MASTSEVGHAKNVANFKLLMNNFVAIGAPYNPTNPQLQLTFLQNKYTLSFNIQKSVNDLLAPYTMAVDTREQLFKPLNKELTKLRKAYKATEGVTAVELENLMTIIRKLKGEKKSKPKSQAETPDEAETHSTSQLSYDQRTNTLDALISLLQNTPNYNPNEPEYQVATYQAKKEAMLEATQKVAETFIPLNTARSERNKELYLADDNLVDIAIKAKDYAATILDTNSAQYKAIAKIKFRKR</sequence>
<evidence type="ECO:0000256" key="1">
    <source>
        <dbReference type="SAM" id="MobiDB-lite"/>
    </source>
</evidence>
<keyword evidence="3" id="KW-1185">Reference proteome</keyword>
<comment type="caution">
    <text evidence="2">The sequence shown here is derived from an EMBL/GenBank/DDBJ whole genome shotgun (WGS) entry which is preliminary data.</text>
</comment>
<accession>A0ABU9N4Y0</accession>
<name>A0ABU9N4Y0_9FLAO</name>
<dbReference type="Proteomes" id="UP001460072">
    <property type="component" value="Unassembled WGS sequence"/>
</dbReference>
<reference evidence="2 3" key="1">
    <citation type="submission" date="2024-03" db="EMBL/GenBank/DDBJ databases">
        <title>Two novel species of the genus Flavobacterium exhibiting potentially degradation of complex polysaccharides.</title>
        <authorList>
            <person name="Lian X."/>
        </authorList>
    </citation>
    <scope>NUCLEOTIDE SEQUENCE [LARGE SCALE GENOMIC DNA]</scope>
    <source>
        <strain evidence="3">j3</strain>
    </source>
</reference>
<evidence type="ECO:0000313" key="3">
    <source>
        <dbReference type="Proteomes" id="UP001460072"/>
    </source>
</evidence>
<proteinExistence type="predicted"/>
<feature type="region of interest" description="Disordered" evidence="1">
    <location>
        <begin position="111"/>
        <end position="136"/>
    </location>
</feature>
<organism evidence="2 3">
    <name type="scientific">Flavobacterium aureirubrum</name>
    <dbReference type="NCBI Taxonomy" id="3133147"/>
    <lineage>
        <taxon>Bacteria</taxon>
        <taxon>Pseudomonadati</taxon>
        <taxon>Bacteroidota</taxon>
        <taxon>Flavobacteriia</taxon>
        <taxon>Flavobacteriales</taxon>
        <taxon>Flavobacteriaceae</taxon>
        <taxon>Flavobacterium</taxon>
    </lineage>
</organism>
<dbReference type="EMBL" id="JBCGDO010000004">
    <property type="protein sequence ID" value="MEM0541894.1"/>
    <property type="molecule type" value="Genomic_DNA"/>
</dbReference>
<dbReference type="RefSeq" id="WP_342695118.1">
    <property type="nucleotide sequence ID" value="NZ_JBCGDO010000004.1"/>
</dbReference>